<name>A0A0F9C7B0_9ZZZZ</name>
<evidence type="ECO:0008006" key="2">
    <source>
        <dbReference type="Google" id="ProtNLM"/>
    </source>
</evidence>
<reference evidence="1" key="1">
    <citation type="journal article" date="2015" name="Nature">
        <title>Complex archaea that bridge the gap between prokaryotes and eukaryotes.</title>
        <authorList>
            <person name="Spang A."/>
            <person name="Saw J.H."/>
            <person name="Jorgensen S.L."/>
            <person name="Zaremba-Niedzwiedzka K."/>
            <person name="Martijn J."/>
            <person name="Lind A.E."/>
            <person name="van Eijk R."/>
            <person name="Schleper C."/>
            <person name="Guy L."/>
            <person name="Ettema T.J."/>
        </authorList>
    </citation>
    <scope>NUCLEOTIDE SEQUENCE</scope>
</reference>
<dbReference type="EMBL" id="LAZR01048186">
    <property type="protein sequence ID" value="KKK92501.1"/>
    <property type="molecule type" value="Genomic_DNA"/>
</dbReference>
<protein>
    <recommendedName>
        <fullName evidence="2">Phage terminase large subunit N-terminal domain-containing protein</fullName>
    </recommendedName>
</protein>
<proteinExistence type="predicted"/>
<feature type="non-terminal residue" evidence="1">
    <location>
        <position position="397"/>
    </location>
</feature>
<dbReference type="InterPro" id="IPR027417">
    <property type="entry name" value="P-loop_NTPase"/>
</dbReference>
<comment type="caution">
    <text evidence="1">The sequence shown here is derived from an EMBL/GenBank/DDBJ whole genome shotgun (WGS) entry which is preliminary data.</text>
</comment>
<gene>
    <name evidence="1" type="ORF">LCGC14_2702300</name>
</gene>
<dbReference type="AlphaFoldDB" id="A0A0F9C7B0"/>
<sequence length="397" mass="45029">MDTYGINVGDIFDEAIHGNHIEYRDPLLAPFGDESLITPSQRKAWTFFNRWIGLKVKDTDGKEHLIAPLIAMLGAKGSAKTHWGACFAMHMAQKYPGSVGCLASNSYQQAKDNGGPILMKVCAKLGYSIDFYSHKKIDGRQYTNVYVITLAAGIYSFVSVRSFDAINLIEGAEFDWGWGEEVQSADKDEFVIFVSRIRGQGSPNCVFAAGMPEPGTHWQYKMLPNLGFVEEAKYEGVVEKSFFDPETNKDEKALVIGQMWEPSVFENKQNVGMAYINKLFTLYSTEDAERFVYGKRGETRGDRAFYSYRDDVHRRGTMSKILCHYEPTQKLIASYDFNVYPMSVSVWQIKPWNDEWDNLILDSGIWKDVRDGKVYKSPEDFCAPDREVAAQIDVVDV</sequence>
<evidence type="ECO:0000313" key="1">
    <source>
        <dbReference type="EMBL" id="KKK92501.1"/>
    </source>
</evidence>
<accession>A0A0F9C7B0</accession>
<organism evidence="1">
    <name type="scientific">marine sediment metagenome</name>
    <dbReference type="NCBI Taxonomy" id="412755"/>
    <lineage>
        <taxon>unclassified sequences</taxon>
        <taxon>metagenomes</taxon>
        <taxon>ecological metagenomes</taxon>
    </lineage>
</organism>
<dbReference type="Gene3D" id="3.40.50.300">
    <property type="entry name" value="P-loop containing nucleotide triphosphate hydrolases"/>
    <property type="match status" value="1"/>
</dbReference>